<evidence type="ECO:0000313" key="2">
    <source>
        <dbReference type="Proteomes" id="UP000233551"/>
    </source>
</evidence>
<keyword evidence="2" id="KW-1185">Reference proteome</keyword>
<dbReference type="Proteomes" id="UP000233551">
    <property type="component" value="Unassembled WGS sequence"/>
</dbReference>
<dbReference type="EMBL" id="PGOL01002035">
    <property type="protein sequence ID" value="PKI51233.1"/>
    <property type="molecule type" value="Genomic_DNA"/>
</dbReference>
<comment type="caution">
    <text evidence="1">The sequence shown here is derived from an EMBL/GenBank/DDBJ whole genome shotgun (WGS) entry which is preliminary data.</text>
</comment>
<protein>
    <submittedName>
        <fullName evidence="1">Uncharacterized protein</fullName>
    </submittedName>
</protein>
<gene>
    <name evidence="1" type="ORF">CRG98_028381</name>
</gene>
<accession>A0A2I0J5A5</accession>
<proteinExistence type="predicted"/>
<organism evidence="1 2">
    <name type="scientific">Punica granatum</name>
    <name type="common">Pomegranate</name>
    <dbReference type="NCBI Taxonomy" id="22663"/>
    <lineage>
        <taxon>Eukaryota</taxon>
        <taxon>Viridiplantae</taxon>
        <taxon>Streptophyta</taxon>
        <taxon>Embryophyta</taxon>
        <taxon>Tracheophyta</taxon>
        <taxon>Spermatophyta</taxon>
        <taxon>Magnoliopsida</taxon>
        <taxon>eudicotyledons</taxon>
        <taxon>Gunneridae</taxon>
        <taxon>Pentapetalae</taxon>
        <taxon>rosids</taxon>
        <taxon>malvids</taxon>
        <taxon>Myrtales</taxon>
        <taxon>Lythraceae</taxon>
        <taxon>Punica</taxon>
    </lineage>
</organism>
<reference evidence="1 2" key="1">
    <citation type="submission" date="2017-11" db="EMBL/GenBank/DDBJ databases">
        <title>De-novo sequencing of pomegranate (Punica granatum L.) genome.</title>
        <authorList>
            <person name="Akparov Z."/>
            <person name="Amiraslanov A."/>
            <person name="Hajiyeva S."/>
            <person name="Abbasov M."/>
            <person name="Kaur K."/>
            <person name="Hamwieh A."/>
            <person name="Solovyev V."/>
            <person name="Salamov A."/>
            <person name="Braich B."/>
            <person name="Kosarev P."/>
            <person name="Mahmoud A."/>
            <person name="Hajiyev E."/>
            <person name="Babayeva S."/>
            <person name="Izzatullayeva V."/>
            <person name="Mammadov A."/>
            <person name="Mammadov A."/>
            <person name="Sharifova S."/>
            <person name="Ojaghi J."/>
            <person name="Eynullazada K."/>
            <person name="Bayramov B."/>
            <person name="Abdulazimova A."/>
            <person name="Shahmuradov I."/>
        </authorList>
    </citation>
    <scope>NUCLEOTIDE SEQUENCE [LARGE SCALE GENOMIC DNA]</scope>
    <source>
        <strain evidence="2">cv. AG2017</strain>
        <tissue evidence="1">Leaf</tissue>
    </source>
</reference>
<sequence length="56" mass="6129">MSRGVDRGGSGVEEVVVVVVVVRRRVGRRHYHRVVDVEVEVLRSGGEGLNGEAEDD</sequence>
<name>A0A2I0J5A5_PUNGR</name>
<evidence type="ECO:0000313" key="1">
    <source>
        <dbReference type="EMBL" id="PKI51233.1"/>
    </source>
</evidence>
<dbReference type="AlphaFoldDB" id="A0A2I0J5A5"/>